<sequence length="1414" mass="152240">MGVRVLGPVEVDEGPISPRERIVLSVLVARSGEVASLDELADALWPEQVASTWPKQVQATITRLRRTLGTRAIRTEAGGYRLDIDPDSIDAVRFERLVTAARGHALDGDPARAVDGFQRALALWRGRPYPDLAGWPPGAAEADRLAEIRSDVDEELAGERLRLGDHRAVIPEAERLVRESPLRESRWVLLATVLYRSGRQADALAAIRAARERLGDELGIDLGEELESLKLAILRHDPTLAPPDAPGDVSPACPYHGLHPFGVEDADDFFGRDADIAAALARLARAPFLAISGASGSGKSSLVRAGVVPALQRRGDRVAIFTPAHDVDIRVRDAAGSSGGADVIVIDQFEEVFHAGRSDVDGTATAIVDAVEAGTNVVVVVRSDFLDDCAAHPELARLVAEGVHLLGPMGPDALKAAIEEPARRAGLRLEPGLVEVIVRDAAGEPGALPHMSHALVETWLRREGATLTVAGYEASGGISGAIAQSADRLYQSMDATQRALCRSVLMRLVALAPDGSPVRRRAAAKPLRADAARDEVLAMLAGSRLVSAEADSVAVAHESLATAWPRLRSWLEEDAESARTLAAIAAAAETWNADGRPDDELYRGGRLQATIDWRETSSPDLTEVERDFLDASLDRDQSERRMEAERARRDRRQNLRLRWALIAAAALVVVTVIASAFVFVKSDEAEQSALDRQIEALTSTSLALRESDPGVAALLAAELHRRWPDDSRSYSALWGTVAVGDGLASRLRFAHGDRLVGAPIPGTRTAILVRDVSSDEGSRKPVVSIVDIDTSSEVRELPVEVKSESTWFPRTVRVSADGSVAAVQTSWNRDPDDPESCCLNFIDLIDLRSGDRLVDTIELDSRTGNAFAITPDGSRVALIHPITGELIVIDTATGRLLTPLPGPPEKYQGVEGRYTTVSIASDGTYLVGGPGSIIVHDPTTFEVIDRVELPDAMNEWVVLEVDDDLIFAAGMERLGLVDRRTGELRWQREVDPTTCLDAVVPPASGTLLCRDVPGTILEYDLATGQPTGRSFPSLSDWTRSLDLLDDDEFLTIAEREGPFLAHWRLDQAPSVTTRVAPGRMVVDGFGDGGRLVVTAPAGWRPEENVGGVQLWDVEADRPLGQSYDALVWADDQHAFAWHPDGDPTVVDVLTEESRSLPPLSEDGLVSTLSGGNGPLAFVVDGERVTAVDPGTGEAIGSPMVVPGVQLAQWSGSVAELGDGRRVAVNWFDPDELRMLTAMFDLYTGEELARGLADDGPVVATGEAELLSASTARLTRSDAELEALAALPTSGVAARAMQLTASEDLLLMDDWDNRLSLYDMGDARRLGTPLRVVAQDGQDFPASFISRDGTRIATNSEYGVLIWDIRPERLAQAACRLVGRELSELEWKAYFGEEPQVATCAWILDEASAAVDAEG</sequence>
<keyword evidence="4" id="KW-0804">Transcription</keyword>
<dbReference type="SUPFAM" id="SSF48452">
    <property type="entry name" value="TPR-like"/>
    <property type="match status" value="1"/>
</dbReference>
<evidence type="ECO:0000256" key="4">
    <source>
        <dbReference type="ARBA" id="ARBA00023163"/>
    </source>
</evidence>
<organism evidence="8 9">
    <name type="scientific">Agromyces flavus</name>
    <dbReference type="NCBI Taxonomy" id="589382"/>
    <lineage>
        <taxon>Bacteria</taxon>
        <taxon>Bacillati</taxon>
        <taxon>Actinomycetota</taxon>
        <taxon>Actinomycetes</taxon>
        <taxon>Micrococcales</taxon>
        <taxon>Microbacteriaceae</taxon>
        <taxon>Agromyces</taxon>
    </lineage>
</organism>
<dbReference type="SMART" id="SM01043">
    <property type="entry name" value="BTAD"/>
    <property type="match status" value="1"/>
</dbReference>
<evidence type="ECO:0000256" key="1">
    <source>
        <dbReference type="ARBA" id="ARBA00005820"/>
    </source>
</evidence>
<keyword evidence="2" id="KW-0805">Transcription regulation</keyword>
<evidence type="ECO:0000313" key="10">
    <source>
        <dbReference type="Proteomes" id="UP000893823"/>
    </source>
</evidence>
<reference evidence="7" key="3">
    <citation type="submission" date="2022-06" db="EMBL/GenBank/DDBJ databases">
        <title>Genomic Encyclopedia of Type Strains, Phase III (KMG-III): the genomes of soil and plant-associated and newly described type strains.</title>
        <authorList>
            <person name="Whitman W."/>
        </authorList>
    </citation>
    <scope>NUCLEOTIDE SEQUENCE</scope>
    <source>
        <strain evidence="7">CPCC 202695</strain>
    </source>
</reference>
<evidence type="ECO:0000259" key="6">
    <source>
        <dbReference type="PROSITE" id="PS51755"/>
    </source>
</evidence>
<dbReference type="STRING" id="589382.SAMN04489721_0785"/>
<dbReference type="PROSITE" id="PS51755">
    <property type="entry name" value="OMPR_PHOB"/>
    <property type="match status" value="1"/>
</dbReference>
<protein>
    <submittedName>
        <fullName evidence="7">DNA-binding SARP family transcriptional activator</fullName>
    </submittedName>
    <submittedName>
        <fullName evidence="8">DNA-binding transcriptional activator of the SARP family</fullName>
    </submittedName>
</protein>
<dbReference type="InterPro" id="IPR015943">
    <property type="entry name" value="WD40/YVTN_repeat-like_dom_sf"/>
</dbReference>
<dbReference type="SUPFAM" id="SSF52540">
    <property type="entry name" value="P-loop containing nucleoside triphosphate hydrolases"/>
    <property type="match status" value="1"/>
</dbReference>
<dbReference type="Pfam" id="PF03704">
    <property type="entry name" value="BTAD"/>
    <property type="match status" value="1"/>
</dbReference>
<dbReference type="InterPro" id="IPR005158">
    <property type="entry name" value="BTAD"/>
</dbReference>
<evidence type="ECO:0000256" key="3">
    <source>
        <dbReference type="ARBA" id="ARBA00023125"/>
    </source>
</evidence>
<dbReference type="CDD" id="cd15831">
    <property type="entry name" value="BTAD"/>
    <property type="match status" value="1"/>
</dbReference>
<accession>A0A1H1PHN0</accession>
<name>A0A1H1PHN0_9MICO</name>
<feature type="domain" description="OmpR/PhoB-type" evidence="6">
    <location>
        <begin position="1"/>
        <end position="84"/>
    </location>
</feature>
<dbReference type="EMBL" id="LT629755">
    <property type="protein sequence ID" value="SDS10623.1"/>
    <property type="molecule type" value="Genomic_DNA"/>
</dbReference>
<evidence type="ECO:0000313" key="9">
    <source>
        <dbReference type="Proteomes" id="UP000199482"/>
    </source>
</evidence>
<dbReference type="InterPro" id="IPR027417">
    <property type="entry name" value="P-loop_NTPase"/>
</dbReference>
<dbReference type="Gene3D" id="2.130.10.10">
    <property type="entry name" value="YVTN repeat-like/Quinoprotein amine dehydrogenase"/>
    <property type="match status" value="1"/>
</dbReference>
<dbReference type="PANTHER" id="PTHR35807:SF1">
    <property type="entry name" value="TRANSCRIPTIONAL REGULATOR REDD"/>
    <property type="match status" value="1"/>
</dbReference>
<dbReference type="Pfam" id="PF20703">
    <property type="entry name" value="nSTAND1"/>
    <property type="match status" value="1"/>
</dbReference>
<dbReference type="InterPro" id="IPR016032">
    <property type="entry name" value="Sig_transdc_resp-reg_C-effctor"/>
</dbReference>
<evidence type="ECO:0000313" key="7">
    <source>
        <dbReference type="EMBL" id="MCP2367919.1"/>
    </source>
</evidence>
<evidence type="ECO:0000256" key="5">
    <source>
        <dbReference type="PROSITE-ProRule" id="PRU01091"/>
    </source>
</evidence>
<dbReference type="InterPro" id="IPR051677">
    <property type="entry name" value="AfsR-DnrI-RedD_regulator"/>
</dbReference>
<dbReference type="InterPro" id="IPR011044">
    <property type="entry name" value="Quino_amine_DH_bsu"/>
</dbReference>
<dbReference type="SUPFAM" id="SSF46894">
    <property type="entry name" value="C-terminal effector domain of the bipartite response regulators"/>
    <property type="match status" value="1"/>
</dbReference>
<keyword evidence="3 5" id="KW-0238">DNA-binding</keyword>
<dbReference type="SUPFAM" id="SSF50960">
    <property type="entry name" value="TolB, C-terminal domain"/>
    <property type="match status" value="1"/>
</dbReference>
<feature type="DNA-binding region" description="OmpR/PhoB-type" evidence="5">
    <location>
        <begin position="1"/>
        <end position="84"/>
    </location>
</feature>
<dbReference type="SMART" id="SM00862">
    <property type="entry name" value="Trans_reg_C"/>
    <property type="match status" value="1"/>
</dbReference>
<dbReference type="RefSeq" id="WP_092669456.1">
    <property type="nucleotide sequence ID" value="NZ_BMDN01000003.1"/>
</dbReference>
<dbReference type="InterPro" id="IPR049052">
    <property type="entry name" value="nSTAND1"/>
</dbReference>
<dbReference type="Gene3D" id="1.10.10.10">
    <property type="entry name" value="Winged helix-like DNA-binding domain superfamily/Winged helix DNA-binding domain"/>
    <property type="match status" value="1"/>
</dbReference>
<keyword evidence="10" id="KW-1185">Reference proteome</keyword>
<dbReference type="EMBL" id="SODL02000003">
    <property type="protein sequence ID" value="MCP2367919.1"/>
    <property type="molecule type" value="Genomic_DNA"/>
</dbReference>
<dbReference type="GO" id="GO:0006355">
    <property type="term" value="P:regulation of DNA-templated transcription"/>
    <property type="evidence" value="ECO:0007669"/>
    <property type="project" value="InterPro"/>
</dbReference>
<reference evidence="8" key="2">
    <citation type="submission" date="2016-10" db="EMBL/GenBank/DDBJ databases">
        <authorList>
            <person name="de Groot N.N."/>
        </authorList>
    </citation>
    <scope>NUCLEOTIDE SEQUENCE [LARGE SCALE GENOMIC DNA]</scope>
    <source>
        <strain evidence="8">CPCC 202695</strain>
    </source>
</reference>
<reference evidence="9" key="1">
    <citation type="submission" date="2016-10" db="EMBL/GenBank/DDBJ databases">
        <authorList>
            <person name="Varghese N."/>
            <person name="Submissions S."/>
        </authorList>
    </citation>
    <scope>NUCLEOTIDE SEQUENCE [LARGE SCALE GENOMIC DNA]</scope>
    <source>
        <strain evidence="9">CPCC 202695</strain>
    </source>
</reference>
<dbReference type="GO" id="GO:0000160">
    <property type="term" value="P:phosphorelay signal transduction system"/>
    <property type="evidence" value="ECO:0007669"/>
    <property type="project" value="InterPro"/>
</dbReference>
<comment type="similarity">
    <text evidence="1">Belongs to the AfsR/DnrI/RedD regulatory family.</text>
</comment>
<dbReference type="GO" id="GO:0003677">
    <property type="term" value="F:DNA binding"/>
    <property type="evidence" value="ECO:0007669"/>
    <property type="project" value="UniProtKB-UniRule"/>
</dbReference>
<evidence type="ECO:0000313" key="8">
    <source>
        <dbReference type="EMBL" id="SDS10623.1"/>
    </source>
</evidence>
<dbReference type="SUPFAM" id="SSF50969">
    <property type="entry name" value="YVTN repeat-like/Quinoprotein amine dehydrogenase"/>
    <property type="match status" value="2"/>
</dbReference>
<dbReference type="InterPro" id="IPR011990">
    <property type="entry name" value="TPR-like_helical_dom_sf"/>
</dbReference>
<dbReference type="OrthoDB" id="134501at2"/>
<dbReference type="Proteomes" id="UP000893823">
    <property type="component" value="Unassembled WGS sequence"/>
</dbReference>
<proteinExistence type="inferred from homology"/>
<gene>
    <name evidence="7" type="ORF">BCL57_002078</name>
    <name evidence="8" type="ORF">SAMN04489721_0785</name>
</gene>
<dbReference type="Proteomes" id="UP000199482">
    <property type="component" value="Chromosome I"/>
</dbReference>
<dbReference type="Gene3D" id="1.25.40.10">
    <property type="entry name" value="Tetratricopeptide repeat domain"/>
    <property type="match status" value="1"/>
</dbReference>
<dbReference type="PANTHER" id="PTHR35807">
    <property type="entry name" value="TRANSCRIPTIONAL REGULATOR REDD-RELATED"/>
    <property type="match status" value="1"/>
</dbReference>
<dbReference type="Pfam" id="PF00486">
    <property type="entry name" value="Trans_reg_C"/>
    <property type="match status" value="1"/>
</dbReference>
<dbReference type="InterPro" id="IPR036388">
    <property type="entry name" value="WH-like_DNA-bd_sf"/>
</dbReference>
<evidence type="ECO:0000256" key="2">
    <source>
        <dbReference type="ARBA" id="ARBA00023015"/>
    </source>
</evidence>
<dbReference type="InterPro" id="IPR001867">
    <property type="entry name" value="OmpR/PhoB-type_DNA-bd"/>
</dbReference>